<evidence type="ECO:0000313" key="2">
    <source>
        <dbReference type="Proteomes" id="UP001177744"/>
    </source>
</evidence>
<sequence length="131" mass="14785">MGLWAAESLWAVGAERPVSLRELLVHGFVHRATSIIIKGQVSEQVWHNVPLPPKESSSINRICLRTNCWHNVPGKPKEVGIGDRMYLKTNYWHNVPVQPKESAVIDRICLENSHQQVLPILVGTVFTAKME</sequence>
<comment type="caution">
    <text evidence="1">The sequence shown here is derived from an EMBL/GenBank/DDBJ whole genome shotgun (WGS) entry which is preliminary data.</text>
</comment>
<organism evidence="1 2">
    <name type="scientific">Cnephaeus nilssonii</name>
    <name type="common">Northern bat</name>
    <name type="synonym">Eptesicus nilssonii</name>
    <dbReference type="NCBI Taxonomy" id="3371016"/>
    <lineage>
        <taxon>Eukaryota</taxon>
        <taxon>Metazoa</taxon>
        <taxon>Chordata</taxon>
        <taxon>Craniata</taxon>
        <taxon>Vertebrata</taxon>
        <taxon>Euteleostomi</taxon>
        <taxon>Mammalia</taxon>
        <taxon>Eutheria</taxon>
        <taxon>Laurasiatheria</taxon>
        <taxon>Chiroptera</taxon>
        <taxon>Yangochiroptera</taxon>
        <taxon>Vespertilionidae</taxon>
        <taxon>Cnephaeus</taxon>
    </lineage>
</organism>
<name>A0AA40HWF5_CNENI</name>
<dbReference type="Proteomes" id="UP001177744">
    <property type="component" value="Unassembled WGS sequence"/>
</dbReference>
<dbReference type="AlphaFoldDB" id="A0AA40HWF5"/>
<protein>
    <submittedName>
        <fullName evidence="1">Uncharacterized protein</fullName>
    </submittedName>
</protein>
<accession>A0AA40HWF5</accession>
<reference evidence="1" key="1">
    <citation type="submission" date="2023-06" db="EMBL/GenBank/DDBJ databases">
        <title>Reference genome for the Northern bat (Eptesicus nilssonii), a most northern bat species.</title>
        <authorList>
            <person name="Laine V.N."/>
            <person name="Pulliainen A.T."/>
            <person name="Lilley T.M."/>
        </authorList>
    </citation>
    <scope>NUCLEOTIDE SEQUENCE</scope>
    <source>
        <strain evidence="1">BLF_Eptnil</strain>
        <tissue evidence="1">Kidney</tissue>
    </source>
</reference>
<dbReference type="EMBL" id="JAULJE010000009">
    <property type="protein sequence ID" value="KAK1338726.1"/>
    <property type="molecule type" value="Genomic_DNA"/>
</dbReference>
<evidence type="ECO:0000313" key="1">
    <source>
        <dbReference type="EMBL" id="KAK1338726.1"/>
    </source>
</evidence>
<proteinExistence type="predicted"/>
<gene>
    <name evidence="1" type="ORF">QTO34_019383</name>
</gene>
<keyword evidence="2" id="KW-1185">Reference proteome</keyword>